<proteinExistence type="predicted"/>
<keyword evidence="1" id="KW-1133">Transmembrane helix</keyword>
<evidence type="ECO:0000313" key="2">
    <source>
        <dbReference type="EMBL" id="SHH29151.1"/>
    </source>
</evidence>
<feature type="transmembrane region" description="Helical" evidence="1">
    <location>
        <begin position="6"/>
        <end position="22"/>
    </location>
</feature>
<dbReference type="RefSeq" id="WP_073136502.1">
    <property type="nucleotide sequence ID" value="NZ_FQWQ01000002.1"/>
</dbReference>
<keyword evidence="3" id="KW-1185">Reference proteome</keyword>
<dbReference type="EMBL" id="FQWQ01000002">
    <property type="protein sequence ID" value="SHH29151.1"/>
    <property type="molecule type" value="Genomic_DNA"/>
</dbReference>
<evidence type="ECO:0000256" key="1">
    <source>
        <dbReference type="SAM" id="Phobius"/>
    </source>
</evidence>
<dbReference type="AlphaFoldDB" id="A0A1M5RSM5"/>
<evidence type="ECO:0008006" key="4">
    <source>
        <dbReference type="Google" id="ProtNLM"/>
    </source>
</evidence>
<reference evidence="2 3" key="1">
    <citation type="submission" date="2016-11" db="EMBL/GenBank/DDBJ databases">
        <authorList>
            <person name="Jaros S."/>
            <person name="Januszkiewicz K."/>
            <person name="Wedrychowicz H."/>
        </authorList>
    </citation>
    <scope>NUCLEOTIDE SEQUENCE [LARGE SCALE GENOMIC DNA]</scope>
    <source>
        <strain evidence="2 3">DSM 24574</strain>
    </source>
</reference>
<organism evidence="2 3">
    <name type="scientific">Chryseolinea serpens</name>
    <dbReference type="NCBI Taxonomy" id="947013"/>
    <lineage>
        <taxon>Bacteria</taxon>
        <taxon>Pseudomonadati</taxon>
        <taxon>Bacteroidota</taxon>
        <taxon>Cytophagia</taxon>
        <taxon>Cytophagales</taxon>
        <taxon>Fulvivirgaceae</taxon>
        <taxon>Chryseolinea</taxon>
    </lineage>
</organism>
<feature type="transmembrane region" description="Helical" evidence="1">
    <location>
        <begin position="49"/>
        <end position="71"/>
    </location>
</feature>
<protein>
    <recommendedName>
        <fullName evidence="4">SdpI/YhfL protein family protein</fullName>
    </recommendedName>
</protein>
<dbReference type="OrthoDB" id="174887at768503"/>
<feature type="transmembrane region" description="Helical" evidence="1">
    <location>
        <begin position="77"/>
        <end position="98"/>
    </location>
</feature>
<evidence type="ECO:0000313" key="3">
    <source>
        <dbReference type="Proteomes" id="UP000184212"/>
    </source>
</evidence>
<dbReference type="Proteomes" id="UP000184212">
    <property type="component" value="Unassembled WGS sequence"/>
</dbReference>
<keyword evidence="1" id="KW-0812">Transmembrane</keyword>
<name>A0A1M5RSM5_9BACT</name>
<accession>A0A1M5RSM5</accession>
<keyword evidence="1" id="KW-0472">Membrane</keyword>
<dbReference type="STRING" id="947013.SAMN04488109_3550"/>
<gene>
    <name evidence="2" type="ORF">SAMN04488109_3550</name>
</gene>
<sequence length="105" mass="12311">MLPYIILFSCLIPIGIWLRFFTPRRGFWFGHRSDRTPHHDEDWKMVNKLIGICCLYSGLVLTASSICAMFFPELRLTYIILMLIAFTTASIFIIEYFIDSNIHSE</sequence>